<gene>
    <name evidence="1" type="ORF">THAOC_03604</name>
</gene>
<evidence type="ECO:0000313" key="2">
    <source>
        <dbReference type="Proteomes" id="UP000266841"/>
    </source>
</evidence>
<sequence length="929" mass="100925">DTKLLSGQTVTSDNGKATIHLIVEQEQVAELSLKDDTQLAFIVLASKESNGLYHEYLCNGEFGSSHNHDDAPATDMFSSMAFKMRTLCVCYDKLDFRCDEEMFIAIDQLEGSRNMETCCTDEFPWEGDCDNDGECLGPLVCGDPGSCSWGHGQYQCCVQESVRRDSRIRRDLLRQAGGQRELHATPPVGTFYTRYGEGTYEWSYENKCIPGHNIENIMGDITYEDCAIRCLACKDDSRCNASMGPCVGIEWFTSGSHEGRCTLSSAASGPPCDNSIYGIQFYSFKEMPPGRHGRALTEDNTRGICIFVDNHDDRDGGFRQSLVEDHNFAHYEVDGFNWQGLWEQNPDPRFPVLNPPSMYCIASDHVTLPATTTLETIHGICTIGYPVAYAAANTTLGPLAYSPVDVTTLSTLTGFENTPCYGDGTFLWPSNFLPNKTFDNVHYADVAAADPVNPLSQCQGDCDSDSDCEGDLLCYMRETEDEAGPPGCLGSPYINWDYCYLSGHTLVPQGSIISVITRGICIFADSLDGRDGGFRQSLVEDHNFTHYEVDGFNWQGQWGPNPDLNPPSMYCIASDHVTLPATTTLETIHGICTIGYPVAYAAASTTQGRPLAYSPVDVTTLSTLTGFENTPCYGNGTFLWPSNFLPEMTLDEVALDPDNLPLSLCQGDCDSDSDCEGDLLCFDREENYEAGPPGCLGSPYINWDYCCLPGHTLVPQGSIISVSLSPLALSTDSTETSICVFAQDSSTVFSDIQSQEGWVHHDLYVELGTAGFTVTKEVGGSTSTVSMDIMCTESDHATLPAITSSDEVYGLCTSGSPGASASSSGLLTYTAVSIAHLIGSSPVMWDDTSDGEIYQIGGFQGMCIFISSDQQDEWGGSLVSLGWIDRGLPAGFGYPDQLALYCQYGVDAVTGIELPAFVSSGIHHGLCTL</sequence>
<dbReference type="OrthoDB" id="46933at2759"/>
<reference evidence="1 2" key="1">
    <citation type="journal article" date="2012" name="Genome Biol.">
        <title>Genome and low-iron response of an oceanic diatom adapted to chronic iron limitation.</title>
        <authorList>
            <person name="Lommer M."/>
            <person name="Specht M."/>
            <person name="Roy A.S."/>
            <person name="Kraemer L."/>
            <person name="Andreson R."/>
            <person name="Gutowska M.A."/>
            <person name="Wolf J."/>
            <person name="Bergner S.V."/>
            <person name="Schilhabel M.B."/>
            <person name="Klostermeier U.C."/>
            <person name="Beiko R.G."/>
            <person name="Rosenstiel P."/>
            <person name="Hippler M."/>
            <person name="Laroche J."/>
        </authorList>
    </citation>
    <scope>NUCLEOTIDE SEQUENCE [LARGE SCALE GENOMIC DNA]</scope>
    <source>
        <strain evidence="1 2">CCMP1005</strain>
    </source>
</reference>
<dbReference type="AlphaFoldDB" id="K0TPQ4"/>
<dbReference type="Proteomes" id="UP000266841">
    <property type="component" value="Unassembled WGS sequence"/>
</dbReference>
<proteinExistence type="predicted"/>
<comment type="caution">
    <text evidence="1">The sequence shown here is derived from an EMBL/GenBank/DDBJ whole genome shotgun (WGS) entry which is preliminary data.</text>
</comment>
<accession>K0TPQ4</accession>
<keyword evidence="2" id="KW-1185">Reference proteome</keyword>
<organism evidence="1 2">
    <name type="scientific">Thalassiosira oceanica</name>
    <name type="common">Marine diatom</name>
    <dbReference type="NCBI Taxonomy" id="159749"/>
    <lineage>
        <taxon>Eukaryota</taxon>
        <taxon>Sar</taxon>
        <taxon>Stramenopiles</taxon>
        <taxon>Ochrophyta</taxon>
        <taxon>Bacillariophyta</taxon>
        <taxon>Coscinodiscophyceae</taxon>
        <taxon>Thalassiosirophycidae</taxon>
        <taxon>Thalassiosirales</taxon>
        <taxon>Thalassiosiraceae</taxon>
        <taxon>Thalassiosira</taxon>
    </lineage>
</organism>
<evidence type="ECO:0000313" key="1">
    <source>
        <dbReference type="EMBL" id="EJK74702.1"/>
    </source>
</evidence>
<dbReference type="EMBL" id="AGNL01003423">
    <property type="protein sequence ID" value="EJK74702.1"/>
    <property type="molecule type" value="Genomic_DNA"/>
</dbReference>
<protein>
    <submittedName>
        <fullName evidence="1">Uncharacterized protein</fullName>
    </submittedName>
</protein>
<feature type="non-terminal residue" evidence="1">
    <location>
        <position position="1"/>
    </location>
</feature>
<name>K0TPQ4_THAOC</name>